<keyword evidence="3" id="KW-1185">Reference proteome</keyword>
<evidence type="ECO:0000256" key="1">
    <source>
        <dbReference type="SAM" id="Phobius"/>
    </source>
</evidence>
<reference evidence="2 3" key="1">
    <citation type="submission" date="2019-11" db="EMBL/GenBank/DDBJ databases">
        <title>Whole genome sequence of Oryza granulata.</title>
        <authorList>
            <person name="Li W."/>
        </authorList>
    </citation>
    <scope>NUCLEOTIDE SEQUENCE [LARGE SCALE GENOMIC DNA]</scope>
    <source>
        <strain evidence="3">cv. Menghai</strain>
        <tissue evidence="2">Leaf</tissue>
    </source>
</reference>
<keyword evidence="1" id="KW-1133">Transmembrane helix</keyword>
<keyword evidence="1" id="KW-0472">Membrane</keyword>
<protein>
    <submittedName>
        <fullName evidence="2">Uncharacterized protein</fullName>
    </submittedName>
</protein>
<comment type="caution">
    <text evidence="2">The sequence shown here is derived from an EMBL/GenBank/DDBJ whole genome shotgun (WGS) entry which is preliminary data.</text>
</comment>
<gene>
    <name evidence="2" type="ORF">E2562_022301</name>
</gene>
<accession>A0A6G1D687</accession>
<keyword evidence="1" id="KW-0812">Transmembrane</keyword>
<name>A0A6G1D687_9ORYZ</name>
<sequence>MEAYMKSTQFCWFDRRRFSDMRAVKTAAACGSAAGMRAVAMMAVRARDAARVAANPDVENPDIAEARYATLLAPFLGGALSAGFAAYHVLKHSNEWIKGALI</sequence>
<evidence type="ECO:0000313" key="3">
    <source>
        <dbReference type="Proteomes" id="UP000479710"/>
    </source>
</evidence>
<dbReference type="EMBL" id="SPHZ02000007">
    <property type="protein sequence ID" value="KAF0907911.1"/>
    <property type="molecule type" value="Genomic_DNA"/>
</dbReference>
<dbReference type="Proteomes" id="UP000479710">
    <property type="component" value="Unassembled WGS sequence"/>
</dbReference>
<evidence type="ECO:0000313" key="2">
    <source>
        <dbReference type="EMBL" id="KAF0907911.1"/>
    </source>
</evidence>
<feature type="transmembrane region" description="Helical" evidence="1">
    <location>
        <begin position="70"/>
        <end position="90"/>
    </location>
</feature>
<organism evidence="2 3">
    <name type="scientific">Oryza meyeriana var. granulata</name>
    <dbReference type="NCBI Taxonomy" id="110450"/>
    <lineage>
        <taxon>Eukaryota</taxon>
        <taxon>Viridiplantae</taxon>
        <taxon>Streptophyta</taxon>
        <taxon>Embryophyta</taxon>
        <taxon>Tracheophyta</taxon>
        <taxon>Spermatophyta</taxon>
        <taxon>Magnoliopsida</taxon>
        <taxon>Liliopsida</taxon>
        <taxon>Poales</taxon>
        <taxon>Poaceae</taxon>
        <taxon>BOP clade</taxon>
        <taxon>Oryzoideae</taxon>
        <taxon>Oryzeae</taxon>
        <taxon>Oryzinae</taxon>
        <taxon>Oryza</taxon>
        <taxon>Oryza meyeriana</taxon>
    </lineage>
</organism>
<proteinExistence type="predicted"/>
<dbReference type="AlphaFoldDB" id="A0A6G1D687"/>